<feature type="compositionally biased region" description="Polar residues" evidence="3">
    <location>
        <begin position="291"/>
        <end position="302"/>
    </location>
</feature>
<dbReference type="EMBL" id="CH477845">
    <property type="protein sequence ID" value="EAT35707.1"/>
    <property type="molecule type" value="Genomic_DNA"/>
</dbReference>
<evidence type="ECO:0000259" key="4">
    <source>
        <dbReference type="PROSITE" id="PS50003"/>
    </source>
</evidence>
<dbReference type="HOGENOM" id="CLU_021333_3_0_1"/>
<dbReference type="STRING" id="7159.Q16MY3"/>
<reference evidence="6" key="3">
    <citation type="submission" date="2012-09" db="EMBL/GenBank/DDBJ databases">
        <authorList>
            <consortium name="VectorBase"/>
        </authorList>
    </citation>
    <scope>NUCLEOTIDE SEQUENCE</scope>
    <source>
        <strain evidence="6">Liverpool</strain>
    </source>
</reference>
<dbReference type="eggNOG" id="KOG3417">
    <property type="taxonomic scope" value="Eukaryota"/>
</dbReference>
<dbReference type="AlphaFoldDB" id="Q16MY3"/>
<dbReference type="SUPFAM" id="SSF48366">
    <property type="entry name" value="Ras GEF"/>
    <property type="match status" value="1"/>
</dbReference>
<feature type="compositionally biased region" description="Low complexity" evidence="3">
    <location>
        <begin position="270"/>
        <end position="290"/>
    </location>
</feature>
<evidence type="ECO:0000256" key="2">
    <source>
        <dbReference type="PROSITE-ProRule" id="PRU00168"/>
    </source>
</evidence>
<dbReference type="SMART" id="SM00147">
    <property type="entry name" value="RasGEF"/>
    <property type="match status" value="1"/>
</dbReference>
<dbReference type="VEuPathDB" id="VectorBase:AAEL012151"/>
<feature type="region of interest" description="Disordered" evidence="3">
    <location>
        <begin position="269"/>
        <end position="314"/>
    </location>
</feature>
<dbReference type="InterPro" id="IPR036964">
    <property type="entry name" value="RASGEF_cat_dom_sf"/>
</dbReference>
<dbReference type="InterPro" id="IPR011993">
    <property type="entry name" value="PH-like_dom_sf"/>
</dbReference>
<evidence type="ECO:0000256" key="1">
    <source>
        <dbReference type="ARBA" id="ARBA00022658"/>
    </source>
</evidence>
<dbReference type="PROSITE" id="PS50003">
    <property type="entry name" value="PH_DOMAIN"/>
    <property type="match status" value="1"/>
</dbReference>
<dbReference type="PaxDb" id="7159-AAEL012151-PA"/>
<accession>Q16MY3</accession>
<evidence type="ECO:0000313" key="6">
    <source>
        <dbReference type="EMBL" id="EAT35707.1"/>
    </source>
</evidence>
<proteinExistence type="predicted"/>
<keyword evidence="1 2" id="KW-0344">Guanine-nucleotide releasing factor</keyword>
<dbReference type="InterPro" id="IPR023578">
    <property type="entry name" value="Ras_GEF_dom_sf"/>
</dbReference>
<reference evidence="6" key="2">
    <citation type="journal article" date="2007" name="Science">
        <title>Genome sequence of Aedes aegypti, a major arbovirus vector.</title>
        <authorList>
            <person name="Nene V."/>
            <person name="Wortman J.R."/>
            <person name="Lawson D."/>
            <person name="Haas B."/>
            <person name="Kodira C."/>
            <person name="Tu Z.J."/>
            <person name="Loftus B."/>
            <person name="Xi Z."/>
            <person name="Megy K."/>
            <person name="Grabherr M."/>
            <person name="Ren Q."/>
            <person name="Zdobnov E.M."/>
            <person name="Lobo N.F."/>
            <person name="Campbell K.S."/>
            <person name="Brown S.E."/>
            <person name="Bonaldo M.F."/>
            <person name="Zhu J."/>
            <person name="Sinkins S.P."/>
            <person name="Hogenkamp D.G."/>
            <person name="Amedeo P."/>
            <person name="Arensburger P."/>
            <person name="Atkinson P.W."/>
            <person name="Bidwell S."/>
            <person name="Biedler J."/>
            <person name="Birney E."/>
            <person name="Bruggner R.V."/>
            <person name="Costas J."/>
            <person name="Coy M.R."/>
            <person name="Crabtree J."/>
            <person name="Crawford M."/>
            <person name="Debruyn B."/>
            <person name="Decaprio D."/>
            <person name="Eiglmeier K."/>
            <person name="Eisenstadt E."/>
            <person name="El-Dorry H."/>
            <person name="Gelbart W.M."/>
            <person name="Gomes S.L."/>
            <person name="Hammond M."/>
            <person name="Hannick L.I."/>
            <person name="Hogan J.R."/>
            <person name="Holmes M.H."/>
            <person name="Jaffe D."/>
            <person name="Johnston J.S."/>
            <person name="Kennedy R.C."/>
            <person name="Koo H."/>
            <person name="Kravitz S."/>
            <person name="Kriventseva E.V."/>
            <person name="Kulp D."/>
            <person name="Labutti K."/>
            <person name="Lee E."/>
            <person name="Li S."/>
            <person name="Lovin D.D."/>
            <person name="Mao C."/>
            <person name="Mauceli E."/>
            <person name="Menck C.F."/>
            <person name="Miller J.R."/>
            <person name="Montgomery P."/>
            <person name="Mori A."/>
            <person name="Nascimento A.L."/>
            <person name="Naveira H.F."/>
            <person name="Nusbaum C."/>
            <person name="O'leary S."/>
            <person name="Orvis J."/>
            <person name="Pertea M."/>
            <person name="Quesneville H."/>
            <person name="Reidenbach K.R."/>
            <person name="Rogers Y.H."/>
            <person name="Roth C.W."/>
            <person name="Schneider J.R."/>
            <person name="Schatz M."/>
            <person name="Shumway M."/>
            <person name="Stanke M."/>
            <person name="Stinson E.O."/>
            <person name="Tubio J.M."/>
            <person name="Vanzee J.P."/>
            <person name="Verjovski-Almeida S."/>
            <person name="Werner D."/>
            <person name="White O."/>
            <person name="Wyder S."/>
            <person name="Zeng Q."/>
            <person name="Zhao Q."/>
            <person name="Zhao Y."/>
            <person name="Hill C.A."/>
            <person name="Raikhel A.S."/>
            <person name="Soares M.B."/>
            <person name="Knudson D.L."/>
            <person name="Lee N.H."/>
            <person name="Galagan J."/>
            <person name="Salzberg S.L."/>
            <person name="Paulsen I.T."/>
            <person name="Dimopoulos G."/>
            <person name="Collins F.H."/>
            <person name="Birren B."/>
            <person name="Fraser-Liggett C.M."/>
            <person name="Severson D.W."/>
        </authorList>
    </citation>
    <scope>NUCLEOTIDE SEQUENCE [LARGE SCALE GENOMIC DNA]</scope>
    <source>
        <strain evidence="6">Liverpool</strain>
    </source>
</reference>
<dbReference type="Proteomes" id="UP000682892">
    <property type="component" value="Unassembled WGS sequence"/>
</dbReference>
<dbReference type="SUPFAM" id="SSF50729">
    <property type="entry name" value="PH domain-like"/>
    <property type="match status" value="1"/>
</dbReference>
<dbReference type="InterPro" id="IPR008937">
    <property type="entry name" value="Ras-like_GEF"/>
</dbReference>
<dbReference type="OMA" id="XSAESED"/>
<dbReference type="SMART" id="SM00233">
    <property type="entry name" value="PH"/>
    <property type="match status" value="1"/>
</dbReference>
<dbReference type="Gene3D" id="1.10.840.10">
    <property type="entry name" value="Ras guanine-nucleotide exchange factors catalytic domain"/>
    <property type="match status" value="1"/>
</dbReference>
<dbReference type="Pfam" id="PF00169">
    <property type="entry name" value="PH"/>
    <property type="match status" value="1"/>
</dbReference>
<feature type="non-terminal residue" evidence="6">
    <location>
        <position position="1"/>
    </location>
</feature>
<dbReference type="CDD" id="cd13310">
    <property type="entry name" value="PH_RalGPS1_2"/>
    <property type="match status" value="1"/>
</dbReference>
<evidence type="ECO:0000259" key="5">
    <source>
        <dbReference type="PROSITE" id="PS50009"/>
    </source>
</evidence>
<dbReference type="PANTHER" id="PTHR23113:SF368">
    <property type="entry name" value="CELL DIVISION CONTROL PROTEIN 25"/>
    <property type="match status" value="1"/>
</dbReference>
<organism evidence="6 7">
    <name type="scientific">Aedes aegypti</name>
    <name type="common">Yellowfever mosquito</name>
    <name type="synonym">Culex aegypti</name>
    <dbReference type="NCBI Taxonomy" id="7159"/>
    <lineage>
        <taxon>Eukaryota</taxon>
        <taxon>Metazoa</taxon>
        <taxon>Ecdysozoa</taxon>
        <taxon>Arthropoda</taxon>
        <taxon>Hexapoda</taxon>
        <taxon>Insecta</taxon>
        <taxon>Pterygota</taxon>
        <taxon>Neoptera</taxon>
        <taxon>Endopterygota</taxon>
        <taxon>Diptera</taxon>
        <taxon>Nematocera</taxon>
        <taxon>Culicoidea</taxon>
        <taxon>Culicidae</taxon>
        <taxon>Culicinae</taxon>
        <taxon>Aedini</taxon>
        <taxon>Aedes</taxon>
        <taxon>Stegomyia</taxon>
    </lineage>
</organism>
<dbReference type="PhylomeDB" id="Q16MY3"/>
<reference evidence="6" key="1">
    <citation type="submission" date="2005-10" db="EMBL/GenBank/DDBJ databases">
        <authorList>
            <person name="Loftus B.J."/>
            <person name="Nene V.M."/>
            <person name="Hannick L.I."/>
            <person name="Bidwell S."/>
            <person name="Haas B."/>
            <person name="Amedeo P."/>
            <person name="Orvis J."/>
            <person name="Wortman J.R."/>
            <person name="White O.R."/>
            <person name="Salzberg S."/>
            <person name="Shumway M."/>
            <person name="Koo H."/>
            <person name="Zhao Y."/>
            <person name="Holmes M."/>
            <person name="Miller J."/>
            <person name="Schatz M."/>
            <person name="Pop M."/>
            <person name="Pai G."/>
            <person name="Utterback T."/>
            <person name="Rogers Y.-H."/>
            <person name="Kravitz S."/>
            <person name="Fraser C.M."/>
        </authorList>
    </citation>
    <scope>NUCLEOTIDE SEQUENCE</scope>
    <source>
        <strain evidence="6">Liverpool</strain>
    </source>
</reference>
<protein>
    <submittedName>
        <fullName evidence="6">AAEL012151-PA</fullName>
    </submittedName>
</protein>
<dbReference type="GO" id="GO:0005886">
    <property type="term" value="C:plasma membrane"/>
    <property type="evidence" value="ECO:0007669"/>
    <property type="project" value="TreeGrafter"/>
</dbReference>
<feature type="domain" description="Ras-GEF" evidence="5">
    <location>
        <begin position="28"/>
        <end position="273"/>
    </location>
</feature>
<evidence type="ECO:0000313" key="7">
    <source>
        <dbReference type="Proteomes" id="UP000682892"/>
    </source>
</evidence>
<gene>
    <name evidence="6" type="ORF">AaeL_AAEL012151</name>
</gene>
<dbReference type="PANTHER" id="PTHR23113">
    <property type="entry name" value="GUANINE NUCLEOTIDE EXCHANGE FACTOR"/>
    <property type="match status" value="1"/>
</dbReference>
<dbReference type="Gene3D" id="2.30.29.30">
    <property type="entry name" value="Pleckstrin-homology domain (PH domain)/Phosphotyrosine-binding domain (PTB)"/>
    <property type="match status" value="1"/>
</dbReference>
<feature type="domain" description="PH" evidence="4">
    <location>
        <begin position="419"/>
        <end position="525"/>
    </location>
</feature>
<name>Q16MY3_AEDAE</name>
<dbReference type="InterPro" id="IPR001895">
    <property type="entry name" value="RASGEF_cat_dom"/>
</dbReference>
<dbReference type="CDD" id="cd00155">
    <property type="entry name" value="RasGEF"/>
    <property type="match status" value="1"/>
</dbReference>
<dbReference type="InterPro" id="IPR001849">
    <property type="entry name" value="PH_domain"/>
</dbReference>
<sequence>PTNKSQSLPPNASIANIDSIIISCLRVSPEELANQITLLDFPVFAAIQPDELASCAWNKKNKAELSPNVVAFTKRFNHTIFWTVQEVLNGISAKERAEIISHFIKVARHLHELNNLHSLFAITSALKSASVYRLEKSWVHVSKKDKQQFERLAEIFHDDNNWATLREYLESLKLPCIPYLGKENFHHDKGLFLTDLVYIDLAHPHKGGLEPEQRRTKMNNILRVISNYQGSDYSYIMPIPKTLNYLNSVRYIEELQNIFEDDQYKKSLKLEPLPSSPSSSALNGKNSSSKQTNSSIPTTDNGQHGHPSTLASLNLSPAKSSSMRFPTVTPNTSSAKFIGHRKCRSLGTNIFNKISCTTTQCSSNTIHRTESFVKSRHLLDDSVLEDKVSADTTSTGSSDGVIGFESDAELAADILGFQGCLRRKTLMKHRRRPTVSAWQRYWVQIWANSLVYFAPKSFKGTERCDYKREPSKICTLEGWNVETKDDAQSDTFQLVNHQHGHIYKFRTGSSDITLLWLSALNKVISQFAPDIPSKPPVNLMSFE</sequence>
<dbReference type="GO" id="GO:0005085">
    <property type="term" value="F:guanyl-nucleotide exchange factor activity"/>
    <property type="evidence" value="ECO:0007669"/>
    <property type="project" value="UniProtKB-KW"/>
</dbReference>
<dbReference type="Pfam" id="PF00617">
    <property type="entry name" value="RasGEF"/>
    <property type="match status" value="1"/>
</dbReference>
<evidence type="ECO:0000256" key="3">
    <source>
        <dbReference type="SAM" id="MobiDB-lite"/>
    </source>
</evidence>
<dbReference type="GO" id="GO:0007265">
    <property type="term" value="P:Ras protein signal transduction"/>
    <property type="evidence" value="ECO:0007669"/>
    <property type="project" value="TreeGrafter"/>
</dbReference>
<dbReference type="PROSITE" id="PS50009">
    <property type="entry name" value="RASGEF_CAT"/>
    <property type="match status" value="1"/>
</dbReference>